<sequence length="129" mass="14620">MEESENLYMLFSAYDISFLIPLFCVKSVVDGMEDMGDLPVLDFAVLAGGIAADMRKYQLVVQNGEDILILKVDDIVGIVEVLEKQIIEFPVELANDNNRYLRAIARMWSDKGGEYPAYIIEPCVLYEME</sequence>
<dbReference type="RefSeq" id="WP_066734473.1">
    <property type="nucleotide sequence ID" value="NZ_JAJCIQ010000019.1"/>
</dbReference>
<gene>
    <name evidence="1" type="ORF">LIZ65_18315</name>
</gene>
<dbReference type="InterPro" id="IPR036061">
    <property type="entry name" value="CheW-like_dom_sf"/>
</dbReference>
<dbReference type="Proteomes" id="UP001299546">
    <property type="component" value="Unassembled WGS sequence"/>
</dbReference>
<evidence type="ECO:0000313" key="1">
    <source>
        <dbReference type="EMBL" id="MCB7389241.1"/>
    </source>
</evidence>
<comment type="caution">
    <text evidence="1">The sequence shown here is derived from an EMBL/GenBank/DDBJ whole genome shotgun (WGS) entry which is preliminary data.</text>
</comment>
<keyword evidence="2" id="KW-1185">Reference proteome</keyword>
<proteinExistence type="predicted"/>
<protein>
    <submittedName>
        <fullName evidence="1">Chemotaxis protein CheW</fullName>
    </submittedName>
</protein>
<reference evidence="1 2" key="1">
    <citation type="submission" date="2021-10" db="EMBL/GenBank/DDBJ databases">
        <title>Collection of gut derived symbiotic bacterial strains cultured from healthy donors.</title>
        <authorList>
            <person name="Lin H."/>
            <person name="Littmann E."/>
            <person name="Kohout C."/>
            <person name="Pamer E.G."/>
        </authorList>
    </citation>
    <scope>NUCLEOTIDE SEQUENCE [LARGE SCALE GENOMIC DNA]</scope>
    <source>
        <strain evidence="1 2">DFI.1.165</strain>
    </source>
</reference>
<name>A0ABS8DLA3_9FIRM</name>
<evidence type="ECO:0000313" key="2">
    <source>
        <dbReference type="Proteomes" id="UP001299546"/>
    </source>
</evidence>
<organism evidence="1 2">
    <name type="scientific">Bariatricus massiliensis</name>
    <dbReference type="NCBI Taxonomy" id="1745713"/>
    <lineage>
        <taxon>Bacteria</taxon>
        <taxon>Bacillati</taxon>
        <taxon>Bacillota</taxon>
        <taxon>Clostridia</taxon>
        <taxon>Lachnospirales</taxon>
        <taxon>Lachnospiraceae</taxon>
        <taxon>Bariatricus</taxon>
    </lineage>
</organism>
<dbReference type="EMBL" id="JAJCIS010000020">
    <property type="protein sequence ID" value="MCB7389241.1"/>
    <property type="molecule type" value="Genomic_DNA"/>
</dbReference>
<dbReference type="SUPFAM" id="SSF50341">
    <property type="entry name" value="CheW-like"/>
    <property type="match status" value="1"/>
</dbReference>
<accession>A0ABS8DLA3</accession>